<evidence type="ECO:0000256" key="1">
    <source>
        <dbReference type="ARBA" id="ARBA00001420"/>
    </source>
</evidence>
<feature type="domain" description="Transglycosylase SLT" evidence="6">
    <location>
        <begin position="53"/>
        <end position="178"/>
    </location>
</feature>
<gene>
    <name evidence="7" type="ORF">M9393_01245</name>
</gene>
<evidence type="ECO:0000313" key="7">
    <source>
        <dbReference type="EMBL" id="URJ28367.1"/>
    </source>
</evidence>
<evidence type="ECO:0000313" key="8">
    <source>
        <dbReference type="Proteomes" id="UP001056209"/>
    </source>
</evidence>
<dbReference type="AlphaFoldDB" id="A0A9Q8TWU4"/>
<evidence type="ECO:0000259" key="6">
    <source>
        <dbReference type="Pfam" id="PF01464"/>
    </source>
</evidence>
<evidence type="ECO:0000256" key="5">
    <source>
        <dbReference type="ARBA" id="ARBA00023316"/>
    </source>
</evidence>
<comment type="similarity">
    <text evidence="2">Belongs to the transglycosylase Slt family.</text>
</comment>
<organism evidence="7 8">
    <name type="scientific">Candidatus Blochmannia vicinus</name>
    <name type="common">nom. nud.</name>
    <dbReference type="NCBI Taxonomy" id="251540"/>
    <lineage>
        <taxon>Bacteria</taxon>
        <taxon>Pseudomonadati</taxon>
        <taxon>Pseudomonadota</taxon>
        <taxon>Gammaproteobacteria</taxon>
        <taxon>Enterobacterales</taxon>
        <taxon>Enterobacteriaceae</taxon>
        <taxon>ant endosymbionts</taxon>
        <taxon>Candidatus Blochmanniella</taxon>
    </lineage>
</organism>
<dbReference type="InterPro" id="IPR008258">
    <property type="entry name" value="Transglycosylase_SLT_dom_1"/>
</dbReference>
<keyword evidence="5" id="KW-0961">Cell wall biogenesis/degradation</keyword>
<reference evidence="7" key="1">
    <citation type="submission" date="2022-05" db="EMBL/GenBank/DDBJ databases">
        <title>Impact of host demography and evolutionary history on endosymbiont molecular evolution: a test in carpenter ants (Genus Camponotus) and their Blochmannia endosymbionts.</title>
        <authorList>
            <person name="Manthey J.D."/>
            <person name="Giron J.C."/>
            <person name="Hruska J.P."/>
        </authorList>
    </citation>
    <scope>NUCLEOTIDE SEQUENCE</scope>
    <source>
        <strain evidence="7">C-039</strain>
    </source>
</reference>
<keyword evidence="4" id="KW-0456">Lyase</keyword>
<dbReference type="EC" id="4.2.2.n1" evidence="3"/>
<dbReference type="GO" id="GO:0016020">
    <property type="term" value="C:membrane"/>
    <property type="evidence" value="ECO:0007669"/>
    <property type="project" value="InterPro"/>
</dbReference>
<dbReference type="PROSITE" id="PS00922">
    <property type="entry name" value="TRANSGLYCOSYLASE"/>
    <property type="match status" value="1"/>
</dbReference>
<evidence type="ECO:0000256" key="4">
    <source>
        <dbReference type="ARBA" id="ARBA00023239"/>
    </source>
</evidence>
<dbReference type="PANTHER" id="PTHR37423:SF4">
    <property type="entry name" value="ENDO-TYPE MEMBRANE-BOUND LYTIC MUREIN TRANSGLYCOSYLASE A"/>
    <property type="match status" value="1"/>
</dbReference>
<accession>A0A9Q8TWU4</accession>
<evidence type="ECO:0000256" key="3">
    <source>
        <dbReference type="ARBA" id="ARBA00012587"/>
    </source>
</evidence>
<evidence type="ECO:0000256" key="2">
    <source>
        <dbReference type="ARBA" id="ARBA00007734"/>
    </source>
</evidence>
<sequence>MKIYIIYLVIIFLLTTCVQQNNKDNAIRTSSTNLRCKEVDSSKQVTSSIYNDCIRRCAINYGVDASLVKAIIQVESNYDPTVISKSNAVGLMQLKADTAGRDAYRLKGWKGEPSIYELKNAVVNIDLGTAYLSILQKQLEGIINPKTRRYAVIVAYVNGLSALLKTFSIDRSYAIEKINKLSPDQFYQYIQSHHPSAQAQRYLSKVNSIYVNQD</sequence>
<name>A0A9Q8TWU4_9ENTR</name>
<dbReference type="InterPro" id="IPR000189">
    <property type="entry name" value="Transglyc_AS"/>
</dbReference>
<dbReference type="GO" id="GO:0071555">
    <property type="term" value="P:cell wall organization"/>
    <property type="evidence" value="ECO:0007669"/>
    <property type="project" value="UniProtKB-KW"/>
</dbReference>
<comment type="catalytic activity">
    <reaction evidence="1">
        <text>Exolytic cleavage of the (1-&gt;4)-beta-glycosidic linkage between N-acetylmuramic acid (MurNAc) and N-acetylglucosamine (GlcNAc) residues in peptidoglycan, from either the reducing or the non-reducing ends of the peptidoglycan chains, with concomitant formation of a 1,6-anhydrobond in the MurNAc residue.</text>
        <dbReference type="EC" id="4.2.2.n1"/>
    </reaction>
</comment>
<dbReference type="Proteomes" id="UP001056209">
    <property type="component" value="Chromosome"/>
</dbReference>
<dbReference type="Gene3D" id="1.10.530.10">
    <property type="match status" value="1"/>
</dbReference>
<proteinExistence type="inferred from homology"/>
<dbReference type="RefSeq" id="WP_250248821.1">
    <property type="nucleotide sequence ID" value="NZ_CP097753.1"/>
</dbReference>
<dbReference type="PANTHER" id="PTHR37423">
    <property type="entry name" value="SOLUBLE LYTIC MUREIN TRANSGLYCOSYLASE-RELATED"/>
    <property type="match status" value="1"/>
</dbReference>
<dbReference type="GO" id="GO:0000270">
    <property type="term" value="P:peptidoglycan metabolic process"/>
    <property type="evidence" value="ECO:0007669"/>
    <property type="project" value="InterPro"/>
</dbReference>
<dbReference type="EMBL" id="CP097753">
    <property type="protein sequence ID" value="URJ28367.1"/>
    <property type="molecule type" value="Genomic_DNA"/>
</dbReference>
<dbReference type="SUPFAM" id="SSF53955">
    <property type="entry name" value="Lysozyme-like"/>
    <property type="match status" value="1"/>
</dbReference>
<dbReference type="InterPro" id="IPR023346">
    <property type="entry name" value="Lysozyme-like_dom_sf"/>
</dbReference>
<dbReference type="GO" id="GO:0008933">
    <property type="term" value="F:peptidoglycan lytic transglycosylase activity"/>
    <property type="evidence" value="ECO:0007669"/>
    <property type="project" value="InterPro"/>
</dbReference>
<dbReference type="CDD" id="cd16893">
    <property type="entry name" value="LT_MltC_MltE"/>
    <property type="match status" value="1"/>
</dbReference>
<protein>
    <recommendedName>
        <fullName evidence="3">peptidoglycan lytic exotransglycosylase</fullName>
        <ecNumber evidence="3">4.2.2.n1</ecNumber>
    </recommendedName>
</protein>
<dbReference type="Pfam" id="PF01464">
    <property type="entry name" value="SLT"/>
    <property type="match status" value="1"/>
</dbReference>